<organism evidence="10 11">
    <name type="scientific">Hermetia illucens</name>
    <name type="common">Black soldier fly</name>
    <dbReference type="NCBI Taxonomy" id="343691"/>
    <lineage>
        <taxon>Eukaryota</taxon>
        <taxon>Metazoa</taxon>
        <taxon>Ecdysozoa</taxon>
        <taxon>Arthropoda</taxon>
        <taxon>Hexapoda</taxon>
        <taxon>Insecta</taxon>
        <taxon>Pterygota</taxon>
        <taxon>Neoptera</taxon>
        <taxon>Endopterygota</taxon>
        <taxon>Diptera</taxon>
        <taxon>Brachycera</taxon>
        <taxon>Stratiomyomorpha</taxon>
        <taxon>Stratiomyidae</taxon>
        <taxon>Hermetiinae</taxon>
        <taxon>Hermetia</taxon>
    </lineage>
</organism>
<dbReference type="GO" id="GO:0008320">
    <property type="term" value="F:protein transmembrane transporter activity"/>
    <property type="evidence" value="ECO:0007669"/>
    <property type="project" value="InterPro"/>
</dbReference>
<evidence type="ECO:0000256" key="1">
    <source>
        <dbReference type="ARBA" id="ARBA00004374"/>
    </source>
</evidence>
<dbReference type="InterPro" id="IPR027246">
    <property type="entry name" value="Porin_Euk/Tom40"/>
</dbReference>
<keyword evidence="3" id="KW-0813">Transport</keyword>
<gene>
    <name evidence="10" type="ORF">HERILL_LOCUS16081</name>
</gene>
<evidence type="ECO:0000256" key="9">
    <source>
        <dbReference type="ARBA" id="ARBA00023136"/>
    </source>
</evidence>
<dbReference type="GO" id="GO:0030150">
    <property type="term" value="P:protein import into mitochondrial matrix"/>
    <property type="evidence" value="ECO:0007669"/>
    <property type="project" value="InterPro"/>
</dbReference>
<dbReference type="Proteomes" id="UP000594454">
    <property type="component" value="Chromosome 6"/>
</dbReference>
<dbReference type="Pfam" id="PF01459">
    <property type="entry name" value="Porin_3"/>
    <property type="match status" value="1"/>
</dbReference>
<reference evidence="10 11" key="1">
    <citation type="submission" date="2020-11" db="EMBL/GenBank/DDBJ databases">
        <authorList>
            <person name="Wallbank WR R."/>
            <person name="Pardo Diaz C."/>
            <person name="Kozak K."/>
            <person name="Martin S."/>
            <person name="Jiggins C."/>
            <person name="Moest M."/>
            <person name="Warren A I."/>
            <person name="Generalovic N T."/>
            <person name="Byers J.R.P. K."/>
            <person name="Montejo-Kovacevich G."/>
            <person name="Yen C E."/>
        </authorList>
    </citation>
    <scope>NUCLEOTIDE SEQUENCE [LARGE SCALE GENOMIC DNA]</scope>
</reference>
<keyword evidence="9" id="KW-0472">Membrane</keyword>
<dbReference type="InterPro" id="IPR023614">
    <property type="entry name" value="Porin_dom_sf"/>
</dbReference>
<name>A0A7R8V6M5_HERIL</name>
<dbReference type="InterPro" id="IPR037930">
    <property type="entry name" value="Tom40"/>
</dbReference>
<dbReference type="GO" id="GO:0005741">
    <property type="term" value="C:mitochondrial outer membrane"/>
    <property type="evidence" value="ECO:0007669"/>
    <property type="project" value="UniProtKB-SubCell"/>
</dbReference>
<dbReference type="PANTHER" id="PTHR10802">
    <property type="entry name" value="MITOCHONDRIAL IMPORT RECEPTOR SUBUNIT TOM40"/>
    <property type="match status" value="1"/>
</dbReference>
<keyword evidence="6" id="KW-1000">Mitochondrion outer membrane</keyword>
<proteinExistence type="inferred from homology"/>
<evidence type="ECO:0000256" key="3">
    <source>
        <dbReference type="ARBA" id="ARBA00022448"/>
    </source>
</evidence>
<evidence type="ECO:0000256" key="2">
    <source>
        <dbReference type="ARBA" id="ARBA00010510"/>
    </source>
</evidence>
<evidence type="ECO:0000256" key="8">
    <source>
        <dbReference type="ARBA" id="ARBA00023128"/>
    </source>
</evidence>
<protein>
    <submittedName>
        <fullName evidence="10">Uncharacterized protein</fullName>
    </submittedName>
</protein>
<dbReference type="InParanoid" id="A0A7R8V6M5"/>
<keyword evidence="11" id="KW-1185">Reference proteome</keyword>
<evidence type="ECO:0000256" key="5">
    <source>
        <dbReference type="ARBA" id="ARBA00022692"/>
    </source>
</evidence>
<dbReference type="AlphaFoldDB" id="A0A7R8V6M5"/>
<comment type="similarity">
    <text evidence="2">Belongs to the Tom40 family.</text>
</comment>
<sequence>MKCDPGCPQYGTPCGERKFPKSFTVTPGYRQYPNPGNVANLHKKTRDIMPRFFDGVKFTYKKGMAPNKMLTTSWILSHIYPSGFRIGGVYHCKMYGNILETPIIEADINPSTLSSNFSVLYYPFPSLRLETKFQRLEKSKICENTVTIEHIGRSATLTLNAYNADTKSGRVTLSYLRSITNMFSAGTELLVEWFRSDLIAKTAFAAKYGGERFVLAATVSPEALDVSYWRQIHQTIQLGSSLAFNHRTQKAIGSIYYQWEFKDAFVRGMVDSDWSAGFMYSRNLALLPCTLGLSLLFCIPNNRFAFGLTLDLDPGLSCT</sequence>
<evidence type="ECO:0000256" key="7">
    <source>
        <dbReference type="ARBA" id="ARBA00022927"/>
    </source>
</evidence>
<dbReference type="OrthoDB" id="19656at2759"/>
<dbReference type="OMA" id="DISYWQR"/>
<keyword evidence="7" id="KW-0653">Protein transport</keyword>
<keyword evidence="4" id="KW-1134">Transmembrane beta strand</keyword>
<keyword evidence="8" id="KW-0496">Mitochondrion</keyword>
<dbReference type="EMBL" id="LR899014">
    <property type="protein sequence ID" value="CAD7093818.1"/>
    <property type="molecule type" value="Genomic_DNA"/>
</dbReference>
<evidence type="ECO:0000313" key="10">
    <source>
        <dbReference type="EMBL" id="CAD7093818.1"/>
    </source>
</evidence>
<keyword evidence="5" id="KW-0812">Transmembrane</keyword>
<evidence type="ECO:0000256" key="4">
    <source>
        <dbReference type="ARBA" id="ARBA00022452"/>
    </source>
</evidence>
<accession>A0A7R8V6M5</accession>
<evidence type="ECO:0000256" key="6">
    <source>
        <dbReference type="ARBA" id="ARBA00022787"/>
    </source>
</evidence>
<dbReference type="Gene3D" id="2.40.160.10">
    <property type="entry name" value="Porin"/>
    <property type="match status" value="1"/>
</dbReference>
<evidence type="ECO:0000313" key="11">
    <source>
        <dbReference type="Proteomes" id="UP000594454"/>
    </source>
</evidence>
<comment type="subcellular location">
    <subcellularLocation>
        <location evidence="1">Mitochondrion outer membrane</location>
        <topology evidence="1">Multi-pass membrane protein</topology>
    </subcellularLocation>
</comment>